<dbReference type="Pfam" id="PF00583">
    <property type="entry name" value="Acetyltransf_1"/>
    <property type="match status" value="1"/>
</dbReference>
<gene>
    <name evidence="3" type="ORF">IAD03_02585</name>
</gene>
<dbReference type="Proteomes" id="UP000824141">
    <property type="component" value="Unassembled WGS sequence"/>
</dbReference>
<evidence type="ECO:0000256" key="1">
    <source>
        <dbReference type="SAM" id="Coils"/>
    </source>
</evidence>
<keyword evidence="1" id="KW-0175">Coiled coil</keyword>
<dbReference type="Gene3D" id="3.40.630.30">
    <property type="match status" value="1"/>
</dbReference>
<proteinExistence type="predicted"/>
<evidence type="ECO:0000313" key="4">
    <source>
        <dbReference type="Proteomes" id="UP000824141"/>
    </source>
</evidence>
<feature type="domain" description="N-acetyltransferase" evidence="2">
    <location>
        <begin position="116"/>
        <end position="268"/>
    </location>
</feature>
<feature type="coiled-coil region" evidence="1">
    <location>
        <begin position="28"/>
        <end position="88"/>
    </location>
</feature>
<dbReference type="InterPro" id="IPR016181">
    <property type="entry name" value="Acyl_CoA_acyltransferase"/>
</dbReference>
<dbReference type="AlphaFoldDB" id="A0A9D1FQT7"/>
<name>A0A9D1FQT7_9FIRM</name>
<accession>A0A9D1FQT7</accession>
<dbReference type="EMBL" id="DVJM01000043">
    <property type="protein sequence ID" value="HIS78236.1"/>
    <property type="molecule type" value="Genomic_DNA"/>
</dbReference>
<dbReference type="PROSITE" id="PS51186">
    <property type="entry name" value="GNAT"/>
    <property type="match status" value="1"/>
</dbReference>
<evidence type="ECO:0000313" key="3">
    <source>
        <dbReference type="EMBL" id="HIS78236.1"/>
    </source>
</evidence>
<organism evidence="3 4">
    <name type="scientific">Candidatus Caccousia stercoris</name>
    <dbReference type="NCBI Taxonomy" id="2840723"/>
    <lineage>
        <taxon>Bacteria</taxon>
        <taxon>Bacillati</taxon>
        <taxon>Bacillota</taxon>
        <taxon>Clostridia</taxon>
        <taxon>Eubacteriales</taxon>
        <taxon>Oscillospiraceae</taxon>
        <taxon>Oscillospiraceae incertae sedis</taxon>
        <taxon>Candidatus Caccousia</taxon>
    </lineage>
</organism>
<evidence type="ECO:0000259" key="2">
    <source>
        <dbReference type="PROSITE" id="PS51186"/>
    </source>
</evidence>
<dbReference type="GO" id="GO:0016747">
    <property type="term" value="F:acyltransferase activity, transferring groups other than amino-acyl groups"/>
    <property type="evidence" value="ECO:0007669"/>
    <property type="project" value="InterPro"/>
</dbReference>
<reference evidence="3" key="1">
    <citation type="submission" date="2020-10" db="EMBL/GenBank/DDBJ databases">
        <authorList>
            <person name="Gilroy R."/>
        </authorList>
    </citation>
    <scope>NUCLEOTIDE SEQUENCE</scope>
    <source>
        <strain evidence="3">6086</strain>
    </source>
</reference>
<comment type="caution">
    <text evidence="3">The sequence shown here is derived from an EMBL/GenBank/DDBJ whole genome shotgun (WGS) entry which is preliminary data.</text>
</comment>
<sequence>MSGPIEIHRRTEQREIQEEQCTILQPLIQELRERQQQEAGQVQTLYQQFMGRLTALPENVPVAEGAPIREEQAVRKERKRREKEAKREYREQGKRGRLLFLEEGRGLKILQNGDSLKKWGDARTKHIEVYMILPEQAERVKPLLSREAVDLVSRGQAFSLCAVEDSEVCGAVCARFSQGREDAVEWISFYVAPSHRRRGIGGTLLLELLDELMDFMGGELCRMEVVFSETAEGIAELLQAAGFSLETEKTACAWRISVAALADAPLLQRNPSFPQGLFSLESLDHYQKKQIYHNLKRYDADYLSMEELAHAHPKLSYVLMGTGNSLDACSILDTQEEGVYCLRQFFCTRNHTTAALPVLQASARALLAFCPGEAVLEIPTVTESAVQLVRHLLPKETICRHMVHAVLDLHERKGLLHGLFDCREQKQREE</sequence>
<protein>
    <submittedName>
        <fullName evidence="3">GNAT family N-acetyltransferase</fullName>
    </submittedName>
</protein>
<dbReference type="InterPro" id="IPR000182">
    <property type="entry name" value="GNAT_dom"/>
</dbReference>
<dbReference type="CDD" id="cd04301">
    <property type="entry name" value="NAT_SF"/>
    <property type="match status" value="1"/>
</dbReference>
<reference evidence="3" key="2">
    <citation type="journal article" date="2021" name="PeerJ">
        <title>Extensive microbial diversity within the chicken gut microbiome revealed by metagenomics and culture.</title>
        <authorList>
            <person name="Gilroy R."/>
            <person name="Ravi A."/>
            <person name="Getino M."/>
            <person name="Pursley I."/>
            <person name="Horton D.L."/>
            <person name="Alikhan N.F."/>
            <person name="Baker D."/>
            <person name="Gharbi K."/>
            <person name="Hall N."/>
            <person name="Watson M."/>
            <person name="Adriaenssens E.M."/>
            <person name="Foster-Nyarko E."/>
            <person name="Jarju S."/>
            <person name="Secka A."/>
            <person name="Antonio M."/>
            <person name="Oren A."/>
            <person name="Chaudhuri R.R."/>
            <person name="La Ragione R."/>
            <person name="Hildebrand F."/>
            <person name="Pallen M.J."/>
        </authorList>
    </citation>
    <scope>NUCLEOTIDE SEQUENCE</scope>
    <source>
        <strain evidence="3">6086</strain>
    </source>
</reference>
<dbReference type="SUPFAM" id="SSF55729">
    <property type="entry name" value="Acyl-CoA N-acyltransferases (Nat)"/>
    <property type="match status" value="1"/>
</dbReference>